<dbReference type="InterPro" id="IPR014955">
    <property type="entry name" value="DUF1826"/>
</dbReference>
<dbReference type="EMBL" id="CAMAPC010000001">
    <property type="protein sequence ID" value="CAH9050001.1"/>
    <property type="molecule type" value="Genomic_DNA"/>
</dbReference>
<protein>
    <recommendedName>
        <fullName evidence="3">DUF1826 domain-containing protein</fullName>
    </recommendedName>
</protein>
<name>A0A9W4VMG8_9GAMM</name>
<evidence type="ECO:0000313" key="2">
    <source>
        <dbReference type="Proteomes" id="UP001152467"/>
    </source>
</evidence>
<dbReference type="Proteomes" id="UP001152467">
    <property type="component" value="Unassembled WGS sequence"/>
</dbReference>
<sequence>MLGRHTQTLFQAGGINMQVQKSQPSPSWCDDHSPLVLTEIFSPSNSVAIWKREENATVSQYFESAFEALGLGIRGVFSINTLKDAISDMLPDYEGKQKAVNDIYLLSDILTCLFECDAVGLRIAPLTSAMCPSFHIDNIPVRLVHTYVGSGTQWLPVEALYENAPQNVKGNFTKTNFGRFYDKNHIQQMSAFDVGLLKGKAWQDHEQMAAVHRSCQVQTHEKRVLLTLDPM</sequence>
<keyword evidence="2" id="KW-1185">Reference proteome</keyword>
<accession>A0A9W4VMG8</accession>
<dbReference type="AlphaFoldDB" id="A0A9W4VMG8"/>
<proteinExistence type="predicted"/>
<evidence type="ECO:0008006" key="3">
    <source>
        <dbReference type="Google" id="ProtNLM"/>
    </source>
</evidence>
<dbReference type="Pfam" id="PF08856">
    <property type="entry name" value="DUF1826"/>
    <property type="match status" value="1"/>
</dbReference>
<comment type="caution">
    <text evidence="1">The sequence shown here is derived from an EMBL/GenBank/DDBJ whole genome shotgun (WGS) entry which is preliminary data.</text>
</comment>
<evidence type="ECO:0000313" key="1">
    <source>
        <dbReference type="EMBL" id="CAH9050001.1"/>
    </source>
</evidence>
<gene>
    <name evidence="1" type="ORF">PSECIP111854_00445</name>
</gene>
<reference evidence="1" key="1">
    <citation type="submission" date="2022-07" db="EMBL/GenBank/DDBJ databases">
        <authorList>
            <person name="Criscuolo A."/>
        </authorList>
    </citation>
    <scope>NUCLEOTIDE SEQUENCE</scope>
    <source>
        <strain evidence="1">CIP111854</strain>
    </source>
</reference>
<organism evidence="1 2">
    <name type="scientific">Pseudoalteromonas holothuriae</name>
    <dbReference type="NCBI Taxonomy" id="2963714"/>
    <lineage>
        <taxon>Bacteria</taxon>
        <taxon>Pseudomonadati</taxon>
        <taxon>Pseudomonadota</taxon>
        <taxon>Gammaproteobacteria</taxon>
        <taxon>Alteromonadales</taxon>
        <taxon>Pseudoalteromonadaceae</taxon>
        <taxon>Pseudoalteromonas</taxon>
    </lineage>
</organism>